<feature type="transmembrane region" description="Helical" evidence="1">
    <location>
        <begin position="206"/>
        <end position="228"/>
    </location>
</feature>
<keyword evidence="1" id="KW-0472">Membrane</keyword>
<reference evidence="3" key="1">
    <citation type="journal article" date="2019" name="Int. J. Syst. Evol. Microbiol.">
        <title>The Global Catalogue of Microorganisms (GCM) 10K type strain sequencing project: providing services to taxonomists for standard genome sequencing and annotation.</title>
        <authorList>
            <consortium name="The Broad Institute Genomics Platform"/>
            <consortium name="The Broad Institute Genome Sequencing Center for Infectious Disease"/>
            <person name="Wu L."/>
            <person name="Ma J."/>
        </authorList>
    </citation>
    <scope>NUCLEOTIDE SEQUENCE [LARGE SCALE GENOMIC DNA]</scope>
    <source>
        <strain evidence="3">JCM 18053</strain>
    </source>
</reference>
<evidence type="ECO:0000256" key="1">
    <source>
        <dbReference type="SAM" id="Phobius"/>
    </source>
</evidence>
<evidence type="ECO:0008006" key="4">
    <source>
        <dbReference type="Google" id="ProtNLM"/>
    </source>
</evidence>
<organism evidence="2 3">
    <name type="scientific">Prosthecobacter algae</name>
    <dbReference type="NCBI Taxonomy" id="1144682"/>
    <lineage>
        <taxon>Bacteria</taxon>
        <taxon>Pseudomonadati</taxon>
        <taxon>Verrucomicrobiota</taxon>
        <taxon>Verrucomicrobiia</taxon>
        <taxon>Verrucomicrobiales</taxon>
        <taxon>Verrucomicrobiaceae</taxon>
        <taxon>Prosthecobacter</taxon>
    </lineage>
</organism>
<name>A0ABP9PAT5_9BACT</name>
<protein>
    <recommendedName>
        <fullName evidence="4">PepSY-associated transmembrane protein</fullName>
    </recommendedName>
</protein>
<evidence type="ECO:0000313" key="3">
    <source>
        <dbReference type="Proteomes" id="UP001499852"/>
    </source>
</evidence>
<dbReference type="EMBL" id="BAABIA010000005">
    <property type="protein sequence ID" value="GAA5141349.1"/>
    <property type="molecule type" value="Genomic_DNA"/>
</dbReference>
<gene>
    <name evidence="2" type="ORF">GCM10023213_25310</name>
</gene>
<evidence type="ECO:0000313" key="2">
    <source>
        <dbReference type="EMBL" id="GAA5141349.1"/>
    </source>
</evidence>
<proteinExistence type="predicted"/>
<keyword evidence="1" id="KW-1133">Transmembrane helix</keyword>
<sequence>MNKNIIRKAHRWLGLLFSVTILMSAGSGVIHNVMTRTQAPPPSARPSGEGLDVSQIRMAVGEAVARLPEAAQGISAVNVRSIGGQPWYQVYVKGGHAAQYVSAVDGRVDPSRDEAYASEIASAFLGGKKGLKTDFLTSFNTEYINIFRILPVYRFDLDDELNTRVYVSTTTGSVTRHTDDSRQFEARIFTNFHKLGFIPNKDVRDLVLTTLTFATCVVSLLGIALFFITRPKRPSPGKQATKARK</sequence>
<keyword evidence="3" id="KW-1185">Reference proteome</keyword>
<comment type="caution">
    <text evidence="2">The sequence shown here is derived from an EMBL/GenBank/DDBJ whole genome shotgun (WGS) entry which is preliminary data.</text>
</comment>
<dbReference type="Proteomes" id="UP001499852">
    <property type="component" value="Unassembled WGS sequence"/>
</dbReference>
<accession>A0ABP9PAT5</accession>
<dbReference type="RefSeq" id="WP_345736738.1">
    <property type="nucleotide sequence ID" value="NZ_BAABIA010000005.1"/>
</dbReference>
<keyword evidence="1" id="KW-0812">Transmembrane</keyword>